<dbReference type="KEGG" id="plon:Pla110_29140"/>
<organism evidence="2 3">
    <name type="scientific">Polystyrenella longa</name>
    <dbReference type="NCBI Taxonomy" id="2528007"/>
    <lineage>
        <taxon>Bacteria</taxon>
        <taxon>Pseudomonadati</taxon>
        <taxon>Planctomycetota</taxon>
        <taxon>Planctomycetia</taxon>
        <taxon>Planctomycetales</taxon>
        <taxon>Planctomycetaceae</taxon>
        <taxon>Polystyrenella</taxon>
    </lineage>
</organism>
<dbReference type="Proteomes" id="UP000317178">
    <property type="component" value="Chromosome"/>
</dbReference>
<evidence type="ECO:0000313" key="3">
    <source>
        <dbReference type="Proteomes" id="UP000317178"/>
    </source>
</evidence>
<dbReference type="EMBL" id="CP036281">
    <property type="protein sequence ID" value="QDU81176.1"/>
    <property type="molecule type" value="Genomic_DNA"/>
</dbReference>
<sequence>MTTIPQTSLNGHASSRLTDPASPGNVANAPDKTAPIKYPAPVLLETFYYVSRVPRDWQSQTSHSASPRCIPPLEYSVTAEITAALNRATMKARIDSDTVYVWYVCVPRKKMYSTLRIQVPNGWSPIDEYDMPPTGLRGGYSREDRKKALGHINSVIGNLKTGKATKTWAIAACPIRPDYVKYYLEQRSKRTAWKPLFNVITTAGDVLQAHISKGEAHQFADKFNSLNQHSETEANVVQAI</sequence>
<protein>
    <submittedName>
        <fullName evidence="2">Uncharacterized protein</fullName>
    </submittedName>
</protein>
<dbReference type="OrthoDB" id="304284at2"/>
<gene>
    <name evidence="2" type="ORF">Pla110_29140</name>
</gene>
<dbReference type="RefSeq" id="WP_144996383.1">
    <property type="nucleotide sequence ID" value="NZ_CP036281.1"/>
</dbReference>
<evidence type="ECO:0000313" key="2">
    <source>
        <dbReference type="EMBL" id="QDU81176.1"/>
    </source>
</evidence>
<proteinExistence type="predicted"/>
<feature type="region of interest" description="Disordered" evidence="1">
    <location>
        <begin position="1"/>
        <end position="32"/>
    </location>
</feature>
<dbReference type="AlphaFoldDB" id="A0A518CPL4"/>
<evidence type="ECO:0000256" key="1">
    <source>
        <dbReference type="SAM" id="MobiDB-lite"/>
    </source>
</evidence>
<reference evidence="2 3" key="1">
    <citation type="submission" date="2019-02" db="EMBL/GenBank/DDBJ databases">
        <title>Deep-cultivation of Planctomycetes and their phenomic and genomic characterization uncovers novel biology.</title>
        <authorList>
            <person name="Wiegand S."/>
            <person name="Jogler M."/>
            <person name="Boedeker C."/>
            <person name="Pinto D."/>
            <person name="Vollmers J."/>
            <person name="Rivas-Marin E."/>
            <person name="Kohn T."/>
            <person name="Peeters S.H."/>
            <person name="Heuer A."/>
            <person name="Rast P."/>
            <person name="Oberbeckmann S."/>
            <person name="Bunk B."/>
            <person name="Jeske O."/>
            <person name="Meyerdierks A."/>
            <person name="Storesund J.E."/>
            <person name="Kallscheuer N."/>
            <person name="Luecker S."/>
            <person name="Lage O.M."/>
            <person name="Pohl T."/>
            <person name="Merkel B.J."/>
            <person name="Hornburger P."/>
            <person name="Mueller R.-W."/>
            <person name="Bruemmer F."/>
            <person name="Labrenz M."/>
            <person name="Spormann A.M."/>
            <person name="Op den Camp H."/>
            <person name="Overmann J."/>
            <person name="Amann R."/>
            <person name="Jetten M.S.M."/>
            <person name="Mascher T."/>
            <person name="Medema M.H."/>
            <person name="Devos D.P."/>
            <person name="Kaster A.-K."/>
            <person name="Ovreas L."/>
            <person name="Rohde M."/>
            <person name="Galperin M.Y."/>
            <person name="Jogler C."/>
        </authorList>
    </citation>
    <scope>NUCLEOTIDE SEQUENCE [LARGE SCALE GENOMIC DNA]</scope>
    <source>
        <strain evidence="2 3">Pla110</strain>
    </source>
</reference>
<accession>A0A518CPL4</accession>
<feature type="compositionally biased region" description="Polar residues" evidence="1">
    <location>
        <begin position="1"/>
        <end position="17"/>
    </location>
</feature>
<keyword evidence="3" id="KW-1185">Reference proteome</keyword>
<name>A0A518CPL4_9PLAN</name>